<proteinExistence type="inferred from homology"/>
<evidence type="ECO:0000259" key="4">
    <source>
        <dbReference type="Pfam" id="PF01571"/>
    </source>
</evidence>
<dbReference type="Gene3D" id="3.30.9.10">
    <property type="entry name" value="D-Amino Acid Oxidase, subunit A, domain 2"/>
    <property type="match status" value="1"/>
</dbReference>
<name>A0A501WQ66_9RHOB</name>
<comment type="caution">
    <text evidence="7">The sequence shown here is derived from an EMBL/GenBank/DDBJ whole genome shotgun (WGS) entry which is preliminary data.</text>
</comment>
<feature type="domain" description="FAD dependent oxidoreductase" evidence="3">
    <location>
        <begin position="6"/>
        <end position="365"/>
    </location>
</feature>
<protein>
    <submittedName>
        <fullName evidence="7">FAD-dependent oxidoreductase</fullName>
    </submittedName>
</protein>
<dbReference type="Pfam" id="PF16350">
    <property type="entry name" value="FAO_M"/>
    <property type="match status" value="1"/>
</dbReference>
<dbReference type="InterPro" id="IPR027266">
    <property type="entry name" value="TrmE/GcvT-like"/>
</dbReference>
<dbReference type="Proteomes" id="UP000319255">
    <property type="component" value="Unassembled WGS sequence"/>
</dbReference>
<dbReference type="SUPFAM" id="SSF101790">
    <property type="entry name" value="Aminomethyltransferase beta-barrel domain"/>
    <property type="match status" value="1"/>
</dbReference>
<dbReference type="InterPro" id="IPR036188">
    <property type="entry name" value="FAD/NAD-bd_sf"/>
</dbReference>
<dbReference type="SUPFAM" id="SSF54373">
    <property type="entry name" value="FAD-linked reductases, C-terminal domain"/>
    <property type="match status" value="1"/>
</dbReference>
<dbReference type="SUPFAM" id="SSF103025">
    <property type="entry name" value="Folate-binding domain"/>
    <property type="match status" value="1"/>
</dbReference>
<dbReference type="GO" id="GO:0016491">
    <property type="term" value="F:oxidoreductase activity"/>
    <property type="evidence" value="ECO:0007669"/>
    <property type="project" value="UniProtKB-KW"/>
</dbReference>
<dbReference type="InterPro" id="IPR013977">
    <property type="entry name" value="GcvT_C"/>
</dbReference>
<evidence type="ECO:0000259" key="5">
    <source>
        <dbReference type="Pfam" id="PF08669"/>
    </source>
</evidence>
<dbReference type="Pfam" id="PF08669">
    <property type="entry name" value="GCV_T_C"/>
    <property type="match status" value="1"/>
</dbReference>
<dbReference type="RefSeq" id="WP_140453584.1">
    <property type="nucleotide sequence ID" value="NZ_VFRP01000006.1"/>
</dbReference>
<keyword evidence="8" id="KW-1185">Reference proteome</keyword>
<evidence type="ECO:0000256" key="1">
    <source>
        <dbReference type="ARBA" id="ARBA00008609"/>
    </source>
</evidence>
<dbReference type="InterPro" id="IPR029043">
    <property type="entry name" value="GcvT/YgfZ_C"/>
</dbReference>
<reference evidence="7 8" key="1">
    <citation type="submission" date="2019-06" db="EMBL/GenBank/DDBJ databases">
        <title>A novel bacterium of genus Amaricoccus, isolated from marine sediment.</title>
        <authorList>
            <person name="Huang H."/>
            <person name="Mo K."/>
            <person name="Hu Y."/>
        </authorList>
    </citation>
    <scope>NUCLEOTIDE SEQUENCE [LARGE SCALE GENOMIC DNA]</scope>
    <source>
        <strain evidence="7 8">HB172011</strain>
    </source>
</reference>
<evidence type="ECO:0000313" key="8">
    <source>
        <dbReference type="Proteomes" id="UP000319255"/>
    </source>
</evidence>
<dbReference type="Pfam" id="PF01266">
    <property type="entry name" value="DAO"/>
    <property type="match status" value="1"/>
</dbReference>
<dbReference type="InterPro" id="IPR006222">
    <property type="entry name" value="GCVT_N"/>
</dbReference>
<dbReference type="InterPro" id="IPR032503">
    <property type="entry name" value="FAO_M"/>
</dbReference>
<dbReference type="Gene3D" id="3.50.50.60">
    <property type="entry name" value="FAD/NAD(P)-binding domain"/>
    <property type="match status" value="1"/>
</dbReference>
<dbReference type="AlphaFoldDB" id="A0A501WQ66"/>
<dbReference type="InterPro" id="IPR006076">
    <property type="entry name" value="FAD-dep_OxRdtase"/>
</dbReference>
<evidence type="ECO:0000259" key="3">
    <source>
        <dbReference type="Pfam" id="PF01266"/>
    </source>
</evidence>
<gene>
    <name evidence="7" type="ORF">FJM51_07855</name>
</gene>
<dbReference type="Gene3D" id="2.40.30.110">
    <property type="entry name" value="Aminomethyltransferase beta-barrel domains"/>
    <property type="match status" value="1"/>
</dbReference>
<dbReference type="Pfam" id="PF01571">
    <property type="entry name" value="GCV_T"/>
    <property type="match status" value="1"/>
</dbReference>
<dbReference type="OrthoDB" id="7156675at2"/>
<evidence type="ECO:0000259" key="6">
    <source>
        <dbReference type="Pfam" id="PF16350"/>
    </source>
</evidence>
<sequence>MTEHARIIIIGGGIVGVSTLYHLAKAGEKDALLLERRELTAGATWHAAGNVHTQSAYANLSALQAYSLRLYDGLAEEVGQEVGSHVVGGFFLAQTRERMEEFRHLAGKFRALGLEYELVTPGEIKAKYPLMNTDGLVGGAWDPEEGYVDPYSVTMGLAAGARKYGGRIRRGTQVDGITRLPSGHWRLTAGDAVFECEILVNCAGFWAREVAEMVGTTLPITNMEHHYLVTEAMPEVAALDCELPMIRDTDSQYYLRQEGKGLLLGPWERDCRRAWGHGRAPWSFGQELFENDIDRLSDVLGAIYDRIPSLETAGIRRIVNGAISFAPDGRPMIGPMPGVPGFFVACGFLGGIAQGGGIGLAMSQWILEGEPERDLHFIDVARYGDWTTREFARERTYEIFPIRYEIIYPQLERASGRDQKVTPIHTDLLARGAVMGQAFGWERPLWYAPEGVAPKDEPSFHRPNWWEHVGREAKAMAEGCGLSEMSSYGKLRVRGRDAAAFLDRVGSAKVPGAAGKVALSLLLNERGGIIADVTITKEADNSFYLVCATTGVLICQRWLDSHAAGFEVTIENVTDATAVLGVAGPNSRALLNRLSDGAFDDFPLMTSKVVEIGSARCRAIRVSFSGELGWELHCPMVRQKPLFDALVAAGSDHGMVLLGTRALGMLRIEKGYRGWGAELTAEVTPSAAGLERFCSRGKDYIGRAAVDALRGVVPPKRYVTLEIAPEAPPCWGTEPVLRNGELIGYVTSGGMGWRSGKMLAVAWVGATDLSPGDAVQVSVLTETYAARVGADSVYDPANSRLLG</sequence>
<feature type="domain" description="GCVT N-terminal" evidence="4">
    <location>
        <begin position="425"/>
        <end position="696"/>
    </location>
</feature>
<dbReference type="Gene3D" id="3.30.70.1400">
    <property type="entry name" value="Aminomethyltransferase beta-barrel domains"/>
    <property type="match status" value="1"/>
</dbReference>
<dbReference type="InterPro" id="IPR028896">
    <property type="entry name" value="GcvT/YgfZ/DmdA"/>
</dbReference>
<dbReference type="SUPFAM" id="SSF51905">
    <property type="entry name" value="FAD/NAD(P)-binding domain"/>
    <property type="match status" value="1"/>
</dbReference>
<keyword evidence="2" id="KW-0560">Oxidoreductase</keyword>
<dbReference type="EMBL" id="VFRP01000006">
    <property type="protein sequence ID" value="TPE51609.1"/>
    <property type="molecule type" value="Genomic_DNA"/>
</dbReference>
<evidence type="ECO:0000313" key="7">
    <source>
        <dbReference type="EMBL" id="TPE51609.1"/>
    </source>
</evidence>
<accession>A0A501WQ66</accession>
<comment type="similarity">
    <text evidence="1">Belongs to the GcvT family.</text>
</comment>
<feature type="domain" description="Aminomethyltransferase C-terminal" evidence="5">
    <location>
        <begin position="716"/>
        <end position="795"/>
    </location>
</feature>
<evidence type="ECO:0000256" key="2">
    <source>
        <dbReference type="ARBA" id="ARBA00023002"/>
    </source>
</evidence>
<feature type="domain" description="FAD dependent oxidoreductase central" evidence="6">
    <location>
        <begin position="368"/>
        <end position="421"/>
    </location>
</feature>
<organism evidence="7 8">
    <name type="scientific">Amaricoccus solimangrovi</name>
    <dbReference type="NCBI Taxonomy" id="2589815"/>
    <lineage>
        <taxon>Bacteria</taxon>
        <taxon>Pseudomonadati</taxon>
        <taxon>Pseudomonadota</taxon>
        <taxon>Alphaproteobacteria</taxon>
        <taxon>Rhodobacterales</taxon>
        <taxon>Paracoccaceae</taxon>
        <taxon>Amaricoccus</taxon>
    </lineage>
</organism>
<dbReference type="Gene3D" id="3.30.1360.120">
    <property type="entry name" value="Probable tRNA modification gtpase trme, domain 1"/>
    <property type="match status" value="1"/>
</dbReference>
<dbReference type="PANTHER" id="PTHR43757:SF11">
    <property type="entry name" value="SARCOSINE DEHYDROGENASE"/>
    <property type="match status" value="1"/>
</dbReference>
<dbReference type="PANTHER" id="PTHR43757">
    <property type="entry name" value="AMINOMETHYLTRANSFERASE"/>
    <property type="match status" value="1"/>
</dbReference>